<reference evidence="1" key="1">
    <citation type="submission" date="2020-08" db="EMBL/GenBank/DDBJ databases">
        <title>Multicomponent nature underlies the extraordinary mechanical properties of spider dragline silk.</title>
        <authorList>
            <person name="Kono N."/>
            <person name="Nakamura H."/>
            <person name="Mori M."/>
            <person name="Yoshida Y."/>
            <person name="Ohtoshi R."/>
            <person name="Malay A.D."/>
            <person name="Moran D.A.P."/>
            <person name="Tomita M."/>
            <person name="Numata K."/>
            <person name="Arakawa K."/>
        </authorList>
    </citation>
    <scope>NUCLEOTIDE SEQUENCE</scope>
</reference>
<organism evidence="1 2">
    <name type="scientific">Trichonephila clavipes</name>
    <name type="common">Golden silk orbweaver</name>
    <name type="synonym">Nephila clavipes</name>
    <dbReference type="NCBI Taxonomy" id="2585209"/>
    <lineage>
        <taxon>Eukaryota</taxon>
        <taxon>Metazoa</taxon>
        <taxon>Ecdysozoa</taxon>
        <taxon>Arthropoda</taxon>
        <taxon>Chelicerata</taxon>
        <taxon>Arachnida</taxon>
        <taxon>Araneae</taxon>
        <taxon>Araneomorphae</taxon>
        <taxon>Entelegynae</taxon>
        <taxon>Araneoidea</taxon>
        <taxon>Nephilidae</taxon>
        <taxon>Trichonephila</taxon>
    </lineage>
</organism>
<proteinExistence type="predicted"/>
<sequence>MDYVILNHGQMAWTTPEVAPSLLTATPHQREDISALDRFNMHRCPTRRVLSGTELEFIICLQWSNTLTTRLPRPSSLVEAMKTGKTPLVLESFPYAFFSNSSASEGDFSSKTQNLMFARCSKDDIVKPNE</sequence>
<evidence type="ECO:0000313" key="1">
    <source>
        <dbReference type="EMBL" id="GFY15507.1"/>
    </source>
</evidence>
<evidence type="ECO:0000313" key="2">
    <source>
        <dbReference type="Proteomes" id="UP000887159"/>
    </source>
</evidence>
<comment type="caution">
    <text evidence="1">The sequence shown here is derived from an EMBL/GenBank/DDBJ whole genome shotgun (WGS) entry which is preliminary data.</text>
</comment>
<accession>A0A8X6SUF6</accession>
<dbReference type="Proteomes" id="UP000887159">
    <property type="component" value="Unassembled WGS sequence"/>
</dbReference>
<name>A0A8X6SUF6_TRICX</name>
<keyword evidence="2" id="KW-1185">Reference proteome</keyword>
<protein>
    <submittedName>
        <fullName evidence="1">Uncharacterized protein</fullName>
    </submittedName>
</protein>
<gene>
    <name evidence="1" type="primary">NCL1_22128</name>
    <name evidence="1" type="ORF">TNCV_1573181</name>
</gene>
<dbReference type="AlphaFoldDB" id="A0A8X6SUF6"/>
<dbReference type="EMBL" id="BMAU01021334">
    <property type="protein sequence ID" value="GFY15507.1"/>
    <property type="molecule type" value="Genomic_DNA"/>
</dbReference>